<dbReference type="InParanoid" id="A0A2V0PM72"/>
<feature type="region of interest" description="Disordered" evidence="1">
    <location>
        <begin position="1"/>
        <end position="37"/>
    </location>
</feature>
<dbReference type="AlphaFoldDB" id="A0A2V0PM72"/>
<protein>
    <submittedName>
        <fullName evidence="2">Uncharacterized protein</fullName>
    </submittedName>
</protein>
<dbReference type="OrthoDB" id="6114554at2759"/>
<name>A0A2V0PM72_9CHLO</name>
<feature type="region of interest" description="Disordered" evidence="1">
    <location>
        <begin position="56"/>
        <end position="75"/>
    </location>
</feature>
<feature type="non-terminal residue" evidence="2">
    <location>
        <position position="156"/>
    </location>
</feature>
<comment type="caution">
    <text evidence="2">The sequence shown here is derived from an EMBL/GenBank/DDBJ whole genome shotgun (WGS) entry which is preliminary data.</text>
</comment>
<sequence length="156" mass="16945">MSHTGIKGNDEADDIATGVASGRRPPDTADCPRSNARESANTGALYFELWAKHEPERHPSSHHFLTQPKAATKPQRRRALQYRYGQLPTGNNLHKWKLTPSPACHMCGAALDNTGHATAGCPALEGLYTERHHAACRLLLGAIEEGQRGGRVMSAD</sequence>
<dbReference type="Proteomes" id="UP000247498">
    <property type="component" value="Unassembled WGS sequence"/>
</dbReference>
<evidence type="ECO:0000313" key="2">
    <source>
        <dbReference type="EMBL" id="GBG00670.1"/>
    </source>
</evidence>
<organism evidence="2 3">
    <name type="scientific">Raphidocelis subcapitata</name>
    <dbReference type="NCBI Taxonomy" id="307507"/>
    <lineage>
        <taxon>Eukaryota</taxon>
        <taxon>Viridiplantae</taxon>
        <taxon>Chlorophyta</taxon>
        <taxon>core chlorophytes</taxon>
        <taxon>Chlorophyceae</taxon>
        <taxon>CS clade</taxon>
        <taxon>Sphaeropleales</taxon>
        <taxon>Selenastraceae</taxon>
        <taxon>Raphidocelis</taxon>
    </lineage>
</organism>
<proteinExistence type="predicted"/>
<evidence type="ECO:0000313" key="3">
    <source>
        <dbReference type="Proteomes" id="UP000247498"/>
    </source>
</evidence>
<evidence type="ECO:0000256" key="1">
    <source>
        <dbReference type="SAM" id="MobiDB-lite"/>
    </source>
</evidence>
<accession>A0A2V0PM72</accession>
<gene>
    <name evidence="2" type="ORF">Rsub_13432</name>
</gene>
<keyword evidence="3" id="KW-1185">Reference proteome</keyword>
<dbReference type="EMBL" id="BDRX01000297">
    <property type="protein sequence ID" value="GBG00670.1"/>
    <property type="molecule type" value="Genomic_DNA"/>
</dbReference>
<reference evidence="2 3" key="1">
    <citation type="journal article" date="2018" name="Sci. Rep.">
        <title>Raphidocelis subcapitata (=Pseudokirchneriella subcapitata) provides an insight into genome evolution and environmental adaptations in the Sphaeropleales.</title>
        <authorList>
            <person name="Suzuki S."/>
            <person name="Yamaguchi H."/>
            <person name="Nakajima N."/>
            <person name="Kawachi M."/>
        </authorList>
    </citation>
    <scope>NUCLEOTIDE SEQUENCE [LARGE SCALE GENOMIC DNA]</scope>
    <source>
        <strain evidence="2 3">NIES-35</strain>
    </source>
</reference>